<organism evidence="1 2">
    <name type="scientific">Caloranaerobacter azorensis</name>
    <dbReference type="NCBI Taxonomy" id="116090"/>
    <lineage>
        <taxon>Bacteria</taxon>
        <taxon>Bacillati</taxon>
        <taxon>Bacillota</taxon>
        <taxon>Tissierellia</taxon>
        <taxon>Tissierellales</taxon>
        <taxon>Thermohalobacteraceae</taxon>
        <taxon>Caloranaerobacter</taxon>
    </lineage>
</organism>
<proteinExistence type="predicted"/>
<evidence type="ECO:0000313" key="2">
    <source>
        <dbReference type="Proteomes" id="UP000464452"/>
    </source>
</evidence>
<dbReference type="AlphaFoldDB" id="A0A6P1YDZ4"/>
<evidence type="ECO:0008006" key="3">
    <source>
        <dbReference type="Google" id="ProtNLM"/>
    </source>
</evidence>
<dbReference type="EMBL" id="CP048617">
    <property type="protein sequence ID" value="QIB26983.1"/>
    <property type="molecule type" value="Genomic_DNA"/>
</dbReference>
<sequence>MSLCTYVGAKDFLIENSTDTALDYIIDTMNINKKKRVEIVEIKVNSYKVNDDNTISVYVSIEERPFKSILFHEMIFKKIDRDWKLVEFGVSA</sequence>
<dbReference type="RefSeq" id="WP_163234918.1">
    <property type="nucleotide sequence ID" value="NZ_CP048617.1"/>
</dbReference>
<reference evidence="1 2" key="1">
    <citation type="submission" date="2020-02" db="EMBL/GenBank/DDBJ databases">
        <title>Thermophilic hydrogen producing bacteria, Caloranaerobacter azorensis.</title>
        <authorList>
            <person name="Baek K."/>
        </authorList>
    </citation>
    <scope>NUCLEOTIDE SEQUENCE [LARGE SCALE GENOMIC DNA]</scope>
    <source>
        <strain evidence="1 2">T3-1</strain>
    </source>
</reference>
<dbReference type="Proteomes" id="UP000464452">
    <property type="component" value="Chromosome"/>
</dbReference>
<gene>
    <name evidence="1" type="ORF">G3A45_06565</name>
</gene>
<name>A0A6P1YDZ4_9FIRM</name>
<protein>
    <recommendedName>
        <fullName evidence="3">DUF4878 domain-containing protein</fullName>
    </recommendedName>
</protein>
<accession>A0A6P1YDZ4</accession>
<evidence type="ECO:0000313" key="1">
    <source>
        <dbReference type="EMBL" id="QIB26983.1"/>
    </source>
</evidence>
<dbReference type="KEGG" id="cazo:G3A45_06565"/>